<dbReference type="FunFam" id="3.90.650.10:FF:000004">
    <property type="entry name" value="Selenide, water dikinase"/>
    <property type="match status" value="1"/>
</dbReference>
<keyword evidence="2 9" id="KW-0808">Transferase</keyword>
<dbReference type="NCBIfam" id="TIGR00476">
    <property type="entry name" value="selD"/>
    <property type="match status" value="1"/>
</dbReference>
<feature type="active site" evidence="9">
    <location>
        <position position="23"/>
    </location>
</feature>
<dbReference type="FunFam" id="3.30.1330.10:FF:000003">
    <property type="entry name" value="Selenide, water dikinase"/>
    <property type="match status" value="1"/>
</dbReference>
<dbReference type="SUPFAM" id="SSF56042">
    <property type="entry name" value="PurM C-terminal domain-like"/>
    <property type="match status" value="1"/>
</dbReference>
<evidence type="ECO:0000256" key="5">
    <source>
        <dbReference type="ARBA" id="ARBA00022777"/>
    </source>
</evidence>
<comment type="caution">
    <text evidence="12">The sequence shown here is derived from an EMBL/GenBank/DDBJ whole genome shotgun (WGS) entry which is preliminary data.</text>
</comment>
<dbReference type="InterPro" id="IPR016188">
    <property type="entry name" value="PurM-like_N"/>
</dbReference>
<keyword evidence="8 9" id="KW-0711">Selenium</keyword>
<feature type="binding site" evidence="9">
    <location>
        <position position="57"/>
    </location>
    <ligand>
        <name>Mg(2+)</name>
        <dbReference type="ChEBI" id="CHEBI:18420"/>
    </ligand>
</feature>
<dbReference type="Proteomes" id="UP000259610">
    <property type="component" value="Unassembled WGS sequence"/>
</dbReference>
<feature type="site" description="Important for catalytic activity" evidence="9">
    <location>
        <position position="26"/>
    </location>
</feature>
<dbReference type="GO" id="GO:0004756">
    <property type="term" value="F:selenide, water dikinase activity"/>
    <property type="evidence" value="ECO:0007669"/>
    <property type="project" value="UniProtKB-UniRule"/>
</dbReference>
<sequence>MADTQADSGAEPRLTSLAHGGGCGCKLAPNVLADILSEMPLTIGSKDLLVDAGTSDDAAVYRINETTALVATTDFFTPIVDDPHTFGRIAATNALSDVFAMGARPIFSLAIVGMPIGQISPETIRAILAGGQSVTETAGAPVAGGHSIDAAEPIYGLVAMGLVDPARILMNSNAKPGDVLILGKPLGIGIYSAALKQEILTPAHYEEMIASTTRLNTPGTDLSAMDGVHAATDVTGFGLIGHGSEMARGAGVSLVIEKAKVPVFDGARALAEDGVKTGASGRNWDSVKHLVTGDMTDVERDLLCDPQTSGGLLVSCAPEVADDVLALFARHGHDGAAIVGRVEAGAPSVQVI</sequence>
<evidence type="ECO:0000259" key="10">
    <source>
        <dbReference type="Pfam" id="PF00586"/>
    </source>
</evidence>
<dbReference type="InterPro" id="IPR036676">
    <property type="entry name" value="PurM-like_C_sf"/>
</dbReference>
<reference evidence="12 13" key="1">
    <citation type="journal article" date="2018" name="Nat. Biotechnol.">
        <title>A standardized bacterial taxonomy based on genome phylogeny substantially revises the tree of life.</title>
        <authorList>
            <person name="Parks D.H."/>
            <person name="Chuvochina M."/>
            <person name="Waite D.W."/>
            <person name="Rinke C."/>
            <person name="Skarshewski A."/>
            <person name="Chaumeil P.A."/>
            <person name="Hugenholtz P."/>
        </authorList>
    </citation>
    <scope>NUCLEOTIDE SEQUENCE [LARGE SCALE GENOMIC DNA]</scope>
    <source>
        <strain evidence="12">UBA8733</strain>
    </source>
</reference>
<organism evidence="12 13">
    <name type="scientific">Hyphomonas adhaerens</name>
    <dbReference type="NCBI Taxonomy" id="81029"/>
    <lineage>
        <taxon>Bacteria</taxon>
        <taxon>Pseudomonadati</taxon>
        <taxon>Pseudomonadota</taxon>
        <taxon>Alphaproteobacteria</taxon>
        <taxon>Hyphomonadales</taxon>
        <taxon>Hyphomonadaceae</taxon>
        <taxon>Hyphomonas</taxon>
    </lineage>
</organism>
<keyword evidence="5 9" id="KW-0418">Kinase</keyword>
<keyword evidence="4 9" id="KW-0547">Nucleotide-binding</keyword>
<evidence type="ECO:0000313" key="13">
    <source>
        <dbReference type="Proteomes" id="UP000259610"/>
    </source>
</evidence>
<dbReference type="CDD" id="cd02195">
    <property type="entry name" value="SelD"/>
    <property type="match status" value="1"/>
</dbReference>
<evidence type="ECO:0000256" key="8">
    <source>
        <dbReference type="ARBA" id="ARBA00023266"/>
    </source>
</evidence>
<feature type="domain" description="PurM-like C-terminal" evidence="11">
    <location>
        <begin position="175"/>
        <end position="347"/>
    </location>
</feature>
<dbReference type="GO" id="GO:0005737">
    <property type="term" value="C:cytoplasm"/>
    <property type="evidence" value="ECO:0007669"/>
    <property type="project" value="TreeGrafter"/>
</dbReference>
<dbReference type="AlphaFoldDB" id="A0A3B9GT31"/>
<comment type="function">
    <text evidence="9">Synthesizes selenophosphate from selenide and ATP.</text>
</comment>
<evidence type="ECO:0000256" key="1">
    <source>
        <dbReference type="ARBA" id="ARBA00008026"/>
    </source>
</evidence>
<comment type="subunit">
    <text evidence="9">Homodimer.</text>
</comment>
<evidence type="ECO:0000256" key="4">
    <source>
        <dbReference type="ARBA" id="ARBA00022741"/>
    </source>
</evidence>
<feature type="binding site" evidence="9">
    <location>
        <position position="233"/>
    </location>
    <ligand>
        <name>Mg(2+)</name>
        <dbReference type="ChEBI" id="CHEBI:18420"/>
    </ligand>
</feature>
<dbReference type="InterPro" id="IPR004536">
    <property type="entry name" value="SPS/SelD"/>
</dbReference>
<dbReference type="HAMAP" id="MF_00625">
    <property type="entry name" value="SelD"/>
    <property type="match status" value="1"/>
</dbReference>
<keyword evidence="3 9" id="KW-0479">Metal-binding</keyword>
<gene>
    <name evidence="9" type="primary">selD</name>
    <name evidence="12" type="ORF">DCG58_00290</name>
</gene>
<evidence type="ECO:0000259" key="11">
    <source>
        <dbReference type="Pfam" id="PF02769"/>
    </source>
</evidence>
<dbReference type="PIRSF" id="PIRSF036407">
    <property type="entry name" value="Selenphspht_syn"/>
    <property type="match status" value="1"/>
</dbReference>
<feature type="binding site" description="in other chain" evidence="9">
    <location>
        <position position="26"/>
    </location>
    <ligand>
        <name>ATP</name>
        <dbReference type="ChEBI" id="CHEBI:30616"/>
        <note>ligand shared between dimeric partners</note>
    </ligand>
</feature>
<evidence type="ECO:0000256" key="7">
    <source>
        <dbReference type="ARBA" id="ARBA00022842"/>
    </source>
</evidence>
<dbReference type="Gene3D" id="3.90.650.10">
    <property type="entry name" value="PurM-like C-terminal domain"/>
    <property type="match status" value="1"/>
</dbReference>
<dbReference type="PANTHER" id="PTHR10256">
    <property type="entry name" value="SELENIDE, WATER DIKINASE"/>
    <property type="match status" value="1"/>
</dbReference>
<dbReference type="NCBIfam" id="NF002098">
    <property type="entry name" value="PRK00943.1"/>
    <property type="match status" value="1"/>
</dbReference>
<dbReference type="Pfam" id="PF02769">
    <property type="entry name" value="AIRS_C"/>
    <property type="match status" value="1"/>
</dbReference>
<dbReference type="RefSeq" id="WP_272986221.1">
    <property type="nucleotide sequence ID" value="NZ_CAJWRG010000202.1"/>
</dbReference>
<evidence type="ECO:0000256" key="6">
    <source>
        <dbReference type="ARBA" id="ARBA00022840"/>
    </source>
</evidence>
<dbReference type="InterPro" id="IPR010918">
    <property type="entry name" value="PurM-like_C_dom"/>
</dbReference>
<evidence type="ECO:0000313" key="12">
    <source>
        <dbReference type="EMBL" id="HAE25573.1"/>
    </source>
</evidence>
<feature type="binding site" description="in other chain" evidence="9">
    <location>
        <position position="97"/>
    </location>
    <ligand>
        <name>ATP</name>
        <dbReference type="ChEBI" id="CHEBI:30616"/>
        <note>ligand shared between dimeric partners</note>
    </ligand>
</feature>
<dbReference type="Pfam" id="PF00586">
    <property type="entry name" value="AIRS"/>
    <property type="match status" value="1"/>
</dbReference>
<evidence type="ECO:0000256" key="9">
    <source>
        <dbReference type="HAMAP-Rule" id="MF_00625"/>
    </source>
</evidence>
<evidence type="ECO:0000256" key="3">
    <source>
        <dbReference type="ARBA" id="ARBA00022723"/>
    </source>
</evidence>
<feature type="domain" description="PurM-like N-terminal" evidence="10">
    <location>
        <begin position="56"/>
        <end position="163"/>
    </location>
</feature>
<dbReference type="SUPFAM" id="SSF55326">
    <property type="entry name" value="PurM N-terminal domain-like"/>
    <property type="match status" value="1"/>
</dbReference>
<dbReference type="GO" id="GO:0005524">
    <property type="term" value="F:ATP binding"/>
    <property type="evidence" value="ECO:0007669"/>
    <property type="project" value="UniProtKB-UniRule"/>
</dbReference>
<keyword evidence="7 9" id="KW-0460">Magnesium</keyword>
<dbReference type="PANTHER" id="PTHR10256:SF0">
    <property type="entry name" value="INACTIVE SELENIDE, WATER DIKINASE-LIKE PROTEIN-RELATED"/>
    <property type="match status" value="1"/>
</dbReference>
<dbReference type="GO" id="GO:0000287">
    <property type="term" value="F:magnesium ion binding"/>
    <property type="evidence" value="ECO:0007669"/>
    <property type="project" value="UniProtKB-UniRule"/>
</dbReference>
<comment type="cofactor">
    <cofactor evidence="9">
        <name>Mg(2+)</name>
        <dbReference type="ChEBI" id="CHEBI:18420"/>
    </cofactor>
    <text evidence="9">Binds 1 Mg(2+) ion per monomer.</text>
</comment>
<dbReference type="EC" id="2.7.9.3" evidence="9"/>
<accession>A0A3B9GT31</accession>
<keyword evidence="6 9" id="KW-0067">ATP-binding</keyword>
<dbReference type="InterPro" id="IPR036921">
    <property type="entry name" value="PurM-like_N_sf"/>
</dbReference>
<comment type="similarity">
    <text evidence="1 9">Belongs to the selenophosphate synthase 1 family. Class I subfamily.</text>
</comment>
<feature type="binding site" description="in other chain" evidence="9">
    <location>
        <position position="74"/>
    </location>
    <ligand>
        <name>ATP</name>
        <dbReference type="ChEBI" id="CHEBI:30616"/>
        <note>ligand shared between dimeric partners</note>
    </ligand>
</feature>
<protein>
    <recommendedName>
        <fullName evidence="9">Selenide, water dikinase</fullName>
        <ecNumber evidence="9">2.7.9.3</ecNumber>
    </recommendedName>
    <alternativeName>
        <fullName evidence="9">Selenium donor protein</fullName>
    </alternativeName>
    <alternativeName>
        <fullName evidence="9">Selenophosphate synthase</fullName>
    </alternativeName>
</protein>
<comment type="catalytic activity">
    <reaction evidence="9">
        <text>hydrogenselenide + ATP + H2O = selenophosphate + AMP + phosphate + 2 H(+)</text>
        <dbReference type="Rhea" id="RHEA:18737"/>
        <dbReference type="ChEBI" id="CHEBI:15377"/>
        <dbReference type="ChEBI" id="CHEBI:15378"/>
        <dbReference type="ChEBI" id="CHEBI:16144"/>
        <dbReference type="ChEBI" id="CHEBI:29317"/>
        <dbReference type="ChEBI" id="CHEBI:30616"/>
        <dbReference type="ChEBI" id="CHEBI:43474"/>
        <dbReference type="ChEBI" id="CHEBI:456215"/>
        <dbReference type="EC" id="2.7.9.3"/>
    </reaction>
</comment>
<feature type="binding site" evidence="9">
    <location>
        <position position="97"/>
    </location>
    <ligand>
        <name>Mg(2+)</name>
        <dbReference type="ChEBI" id="CHEBI:18420"/>
    </ligand>
</feature>
<dbReference type="EMBL" id="DMAN01000005">
    <property type="protein sequence ID" value="HAE25573.1"/>
    <property type="molecule type" value="Genomic_DNA"/>
</dbReference>
<feature type="binding site" evidence="9">
    <location>
        <begin position="145"/>
        <end position="147"/>
    </location>
    <ligand>
        <name>ATP</name>
        <dbReference type="ChEBI" id="CHEBI:30616"/>
        <note>ligand shared between dimeric partners</note>
    </ligand>
</feature>
<evidence type="ECO:0000256" key="2">
    <source>
        <dbReference type="ARBA" id="ARBA00022679"/>
    </source>
</evidence>
<dbReference type="InterPro" id="IPR023061">
    <property type="entry name" value="SelD_I"/>
</dbReference>
<feature type="binding site" description="in other chain" evidence="9">
    <location>
        <begin position="54"/>
        <end position="56"/>
    </location>
    <ligand>
        <name>ATP</name>
        <dbReference type="ChEBI" id="CHEBI:30616"/>
        <note>ligand shared between dimeric partners</note>
    </ligand>
</feature>
<name>A0A3B9GT31_9PROT</name>
<proteinExistence type="inferred from homology"/>
<dbReference type="Gene3D" id="3.30.1330.10">
    <property type="entry name" value="PurM-like, N-terminal domain"/>
    <property type="match status" value="1"/>
</dbReference>
<dbReference type="GO" id="GO:0016260">
    <property type="term" value="P:selenocysteine biosynthetic process"/>
    <property type="evidence" value="ECO:0007669"/>
    <property type="project" value="InterPro"/>
</dbReference>